<evidence type="ECO:0000313" key="3">
    <source>
        <dbReference type="Proteomes" id="UP000285190"/>
    </source>
</evidence>
<gene>
    <name evidence="2" type="ORF">D3870_17800</name>
</gene>
<evidence type="ECO:0000259" key="1">
    <source>
        <dbReference type="Pfam" id="PF13472"/>
    </source>
</evidence>
<reference evidence="2 3" key="1">
    <citation type="submission" date="2018-09" db="EMBL/GenBank/DDBJ databases">
        <authorList>
            <person name="Zhu H."/>
        </authorList>
    </citation>
    <scope>NUCLEOTIDE SEQUENCE [LARGE SCALE GENOMIC DNA]</scope>
    <source>
        <strain evidence="2 3">K2R10-39</strain>
    </source>
</reference>
<feature type="domain" description="SGNH hydrolase-type esterase" evidence="1">
    <location>
        <begin position="57"/>
        <end position="228"/>
    </location>
</feature>
<dbReference type="Proteomes" id="UP000285190">
    <property type="component" value="Unassembled WGS sequence"/>
</dbReference>
<sequence>MRHWLPELIALPLLPFLIAQGRYTRHVTPRLPEASGPTSGITGETYGTTKPLHLLTLGESPVAGVGVGTHAEAITGQFAHALSGRLHQSVAWQALGKNGATAADALQILVPQLPQRQIDVALVAFGVNDTTAFRSVARWRDDLGHVLAALQERCTPRLILLSGVPPLQHFPALPQPLRWIMGMKARTLDAAACDLARTIPRLLHVPLALDPADPALMAVDGYHPSARGCNAWAQQLAEQCLHSGIFNEKP</sequence>
<dbReference type="AlphaFoldDB" id="A0A418X555"/>
<evidence type="ECO:0000313" key="2">
    <source>
        <dbReference type="EMBL" id="RJG07602.1"/>
    </source>
</evidence>
<proteinExistence type="predicted"/>
<dbReference type="CDD" id="cd01836">
    <property type="entry name" value="FeeA_FeeB_like"/>
    <property type="match status" value="1"/>
</dbReference>
<dbReference type="Pfam" id="PF13472">
    <property type="entry name" value="Lipase_GDSL_2"/>
    <property type="match status" value="1"/>
</dbReference>
<accession>A0A418X555</accession>
<dbReference type="GO" id="GO:0016788">
    <property type="term" value="F:hydrolase activity, acting on ester bonds"/>
    <property type="evidence" value="ECO:0007669"/>
    <property type="project" value="UniProtKB-ARBA"/>
</dbReference>
<name>A0A418X555_9BURK</name>
<dbReference type="InterPro" id="IPR036514">
    <property type="entry name" value="SGNH_hydro_sf"/>
</dbReference>
<dbReference type="RefSeq" id="WP_119741229.1">
    <property type="nucleotide sequence ID" value="NZ_QYUN01000002.1"/>
</dbReference>
<comment type="caution">
    <text evidence="2">The sequence shown here is derived from an EMBL/GenBank/DDBJ whole genome shotgun (WGS) entry which is preliminary data.</text>
</comment>
<keyword evidence="2" id="KW-0378">Hydrolase</keyword>
<organism evidence="2 3">
    <name type="scientific">Noviherbaspirillum cavernae</name>
    <dbReference type="NCBI Taxonomy" id="2320862"/>
    <lineage>
        <taxon>Bacteria</taxon>
        <taxon>Pseudomonadati</taxon>
        <taxon>Pseudomonadota</taxon>
        <taxon>Betaproteobacteria</taxon>
        <taxon>Burkholderiales</taxon>
        <taxon>Oxalobacteraceae</taxon>
        <taxon>Noviherbaspirillum</taxon>
    </lineage>
</organism>
<keyword evidence="3" id="KW-1185">Reference proteome</keyword>
<dbReference type="SUPFAM" id="SSF52266">
    <property type="entry name" value="SGNH hydrolase"/>
    <property type="match status" value="1"/>
</dbReference>
<dbReference type="OrthoDB" id="9804395at2"/>
<protein>
    <submittedName>
        <fullName evidence="2">SGNH/GDSL hydrolase family protein</fullName>
    </submittedName>
</protein>
<dbReference type="EMBL" id="QYUN01000002">
    <property type="protein sequence ID" value="RJG07602.1"/>
    <property type="molecule type" value="Genomic_DNA"/>
</dbReference>
<dbReference type="InterPro" id="IPR013830">
    <property type="entry name" value="SGNH_hydro"/>
</dbReference>
<dbReference type="Gene3D" id="3.40.50.1110">
    <property type="entry name" value="SGNH hydrolase"/>
    <property type="match status" value="1"/>
</dbReference>